<dbReference type="AlphaFoldDB" id="A0A543K5F1"/>
<evidence type="ECO:0000313" key="1">
    <source>
        <dbReference type="EMBL" id="TQM90302.1"/>
    </source>
</evidence>
<proteinExistence type="predicted"/>
<dbReference type="RefSeq" id="WP_141821325.1">
    <property type="nucleotide sequence ID" value="NZ_BAAAIL010000005.1"/>
</dbReference>
<reference evidence="1 2" key="1">
    <citation type="submission" date="2019-06" db="EMBL/GenBank/DDBJ databases">
        <title>Sequencing the genomes of 1000 actinobacteria strains.</title>
        <authorList>
            <person name="Klenk H.-P."/>
        </authorList>
    </citation>
    <scope>NUCLEOTIDE SEQUENCE [LARGE SCALE GENOMIC DNA]</scope>
    <source>
        <strain evidence="1 2">DSM 12362</strain>
    </source>
</reference>
<accession>A0A543K5F1</accession>
<dbReference type="OrthoDB" id="4821646at2"/>
<keyword evidence="2" id="KW-1185">Reference proteome</keyword>
<comment type="caution">
    <text evidence="1">The sequence shown here is derived from an EMBL/GenBank/DDBJ whole genome shotgun (WGS) entry which is preliminary data.</text>
</comment>
<dbReference type="Proteomes" id="UP000315133">
    <property type="component" value="Unassembled WGS sequence"/>
</dbReference>
<protein>
    <submittedName>
        <fullName evidence="1">Uncharacterized protein</fullName>
    </submittedName>
</protein>
<organism evidence="1 2">
    <name type="scientific">Ornithinimicrobium humiphilum</name>
    <dbReference type="NCBI Taxonomy" id="125288"/>
    <lineage>
        <taxon>Bacteria</taxon>
        <taxon>Bacillati</taxon>
        <taxon>Actinomycetota</taxon>
        <taxon>Actinomycetes</taxon>
        <taxon>Micrococcales</taxon>
        <taxon>Ornithinimicrobiaceae</taxon>
        <taxon>Ornithinimicrobium</taxon>
    </lineage>
</organism>
<gene>
    <name evidence="1" type="ORF">FB476_3255</name>
</gene>
<dbReference type="EMBL" id="VFPU01000004">
    <property type="protein sequence ID" value="TQM90302.1"/>
    <property type="molecule type" value="Genomic_DNA"/>
</dbReference>
<evidence type="ECO:0000313" key="2">
    <source>
        <dbReference type="Proteomes" id="UP000315133"/>
    </source>
</evidence>
<sequence length="223" mass="23888">MSAHDDLRAWLWAPLGEPGLAAMVDGLPPIERHASRPGPLRQQHRCSLTLGGRAVSVDWRGVPMVASVDGEAAVASELCHGTGPGGIVWSYPVSSATVLDEPVTTERAELRRTGLRRLPGAASPWLLAVEGPGGRAWTWEAAGGPVFADRVELRRSGEQDPVVTHLLRPVPGRPRGGDEAEGRVIWTADAVPAEVLLDVLWVLQEVWSGILPKAQRVARADVL</sequence>
<name>A0A543K5F1_9MICO</name>